<dbReference type="InterPro" id="IPR042099">
    <property type="entry name" value="ANL_N_sf"/>
</dbReference>
<organism evidence="2 3">
    <name type="scientific">Acetobacter senegalensis</name>
    <dbReference type="NCBI Taxonomy" id="446692"/>
    <lineage>
        <taxon>Bacteria</taxon>
        <taxon>Pseudomonadati</taxon>
        <taxon>Pseudomonadota</taxon>
        <taxon>Alphaproteobacteria</taxon>
        <taxon>Acetobacterales</taxon>
        <taxon>Acetobacteraceae</taxon>
        <taxon>Acetobacter</taxon>
    </lineage>
</organism>
<dbReference type="GO" id="GO:0005829">
    <property type="term" value="C:cytosol"/>
    <property type="evidence" value="ECO:0007669"/>
    <property type="project" value="TreeGrafter"/>
</dbReference>
<dbReference type="InterPro" id="IPR000873">
    <property type="entry name" value="AMP-dep_synth/lig_dom"/>
</dbReference>
<feature type="non-terminal residue" evidence="2">
    <location>
        <position position="205"/>
    </location>
</feature>
<dbReference type="GO" id="GO:0044550">
    <property type="term" value="P:secondary metabolite biosynthetic process"/>
    <property type="evidence" value="ECO:0007669"/>
    <property type="project" value="TreeGrafter"/>
</dbReference>
<dbReference type="RefSeq" id="WP_156478854.1">
    <property type="nucleotide sequence ID" value="NZ_LHZU01000009.1"/>
</dbReference>
<gene>
    <name evidence="2" type="ORF">AD948_00045</name>
</gene>
<evidence type="ECO:0000313" key="3">
    <source>
        <dbReference type="Proteomes" id="UP000075360"/>
    </source>
</evidence>
<dbReference type="GO" id="GO:0043041">
    <property type="term" value="P:amino acid activation for nonribosomal peptide biosynthetic process"/>
    <property type="evidence" value="ECO:0007669"/>
    <property type="project" value="TreeGrafter"/>
</dbReference>
<comment type="caution">
    <text evidence="2">The sequence shown here is derived from an EMBL/GenBank/DDBJ whole genome shotgun (WGS) entry which is preliminary data.</text>
</comment>
<dbReference type="OrthoDB" id="9770470at2"/>
<dbReference type="EMBL" id="LHZU01000009">
    <property type="protein sequence ID" value="KXV62289.1"/>
    <property type="molecule type" value="Genomic_DNA"/>
</dbReference>
<accession>A0A149U9J6</accession>
<protein>
    <recommendedName>
        <fullName evidence="1">AMP-dependent synthetase/ligase domain-containing protein</fullName>
    </recommendedName>
</protein>
<evidence type="ECO:0000259" key="1">
    <source>
        <dbReference type="Pfam" id="PF00501"/>
    </source>
</evidence>
<dbReference type="SUPFAM" id="SSF56801">
    <property type="entry name" value="Acetyl-CoA synthetase-like"/>
    <property type="match status" value="1"/>
</dbReference>
<dbReference type="AlphaFoldDB" id="A0A149U9J6"/>
<reference evidence="2 3" key="1">
    <citation type="submission" date="2015-06" db="EMBL/GenBank/DDBJ databases">
        <title>Improved classification and identification of acetic acid bacteria using matrix-assisted laser desorption/ionization time-of-flight mass spectrometry; Gluconobacter nephelii and Gluconobacter uchimurae are later heterotypic synonyms of Gluconobacter japonicus and Gluconobacter oxydans, respectively.</title>
        <authorList>
            <person name="Li L."/>
            <person name="Cleenwerck I."/>
            <person name="De Vuyst L."/>
            <person name="Vandamme P."/>
        </authorList>
    </citation>
    <scope>NUCLEOTIDE SEQUENCE [LARGE SCALE GENOMIC DNA]</scope>
    <source>
        <strain evidence="2 3">LMG 23690</strain>
    </source>
</reference>
<feature type="domain" description="AMP-dependent synthetase/ligase" evidence="1">
    <location>
        <begin position="1"/>
        <end position="204"/>
    </location>
</feature>
<proteinExistence type="predicted"/>
<dbReference type="Proteomes" id="UP000075360">
    <property type="component" value="Unassembled WGS sequence"/>
</dbReference>
<dbReference type="Pfam" id="PF00501">
    <property type="entry name" value="AMP-binding"/>
    <property type="match status" value="1"/>
</dbReference>
<sequence length="205" mass="21940">TSGSTGKPKGVGITQQNLARLFESAWAVFEPAYDDVWSVFHSYAFDFSVWEIFGALVSGGRAVVVPLMVTRDTEAFHNLLVREGVTVLSQTPTAFQTLIQVDLAASVAARALRHIIFGGEELKSAALAPWVRACEDQLPQLVNMYGITETTVHVTWRELAVEDILSSDGQSPVGHALPDMLISVMDKNANAVPAGGVGELMVGGA</sequence>
<feature type="non-terminal residue" evidence="2">
    <location>
        <position position="1"/>
    </location>
</feature>
<dbReference type="GO" id="GO:0031177">
    <property type="term" value="F:phosphopantetheine binding"/>
    <property type="evidence" value="ECO:0007669"/>
    <property type="project" value="TreeGrafter"/>
</dbReference>
<dbReference type="Gene3D" id="3.40.50.12780">
    <property type="entry name" value="N-terminal domain of ligase-like"/>
    <property type="match status" value="1"/>
</dbReference>
<evidence type="ECO:0000313" key="2">
    <source>
        <dbReference type="EMBL" id="KXV62289.1"/>
    </source>
</evidence>
<name>A0A149U9J6_9PROT</name>
<dbReference type="PANTHER" id="PTHR45527:SF14">
    <property type="entry name" value="PLIPASTATIN SYNTHASE SUBUNIT B"/>
    <property type="match status" value="1"/>
</dbReference>
<dbReference type="PANTHER" id="PTHR45527">
    <property type="entry name" value="NONRIBOSOMAL PEPTIDE SYNTHETASE"/>
    <property type="match status" value="1"/>
</dbReference>